<dbReference type="Gene3D" id="2.60.120.40">
    <property type="match status" value="1"/>
</dbReference>
<evidence type="ECO:0000256" key="3">
    <source>
        <dbReference type="ARBA" id="ARBA00022514"/>
    </source>
</evidence>
<feature type="compositionally biased region" description="Low complexity" evidence="5">
    <location>
        <begin position="105"/>
        <end position="114"/>
    </location>
</feature>
<dbReference type="GO" id="GO:0005125">
    <property type="term" value="F:cytokine activity"/>
    <property type="evidence" value="ECO:0007669"/>
    <property type="project" value="UniProtKB-KW"/>
</dbReference>
<dbReference type="GO" id="GO:0016020">
    <property type="term" value="C:membrane"/>
    <property type="evidence" value="ECO:0007669"/>
    <property type="project" value="UniProtKB-SubCell"/>
</dbReference>
<evidence type="ECO:0000313" key="9">
    <source>
        <dbReference type="Proteomes" id="UP001634394"/>
    </source>
</evidence>
<feature type="region of interest" description="Disordered" evidence="5">
    <location>
        <begin position="94"/>
        <end position="121"/>
    </location>
</feature>
<dbReference type="Pfam" id="PF00229">
    <property type="entry name" value="TNF"/>
    <property type="match status" value="1"/>
</dbReference>
<evidence type="ECO:0000256" key="6">
    <source>
        <dbReference type="SAM" id="Phobius"/>
    </source>
</evidence>
<keyword evidence="6" id="KW-0812">Transmembrane</keyword>
<proteinExistence type="inferred from homology"/>
<feature type="domain" description="THD" evidence="7">
    <location>
        <begin position="134"/>
        <end position="276"/>
    </location>
</feature>
<keyword evidence="6" id="KW-1133">Transmembrane helix</keyword>
<evidence type="ECO:0000256" key="5">
    <source>
        <dbReference type="SAM" id="MobiDB-lite"/>
    </source>
</evidence>
<dbReference type="Proteomes" id="UP001634394">
    <property type="component" value="Unassembled WGS sequence"/>
</dbReference>
<comment type="similarity">
    <text evidence="2">Belongs to the tumor necrosis factor family.</text>
</comment>
<evidence type="ECO:0000313" key="8">
    <source>
        <dbReference type="EMBL" id="KAL3847099.1"/>
    </source>
</evidence>
<dbReference type="SUPFAM" id="SSF49842">
    <property type="entry name" value="TNF-like"/>
    <property type="match status" value="1"/>
</dbReference>
<dbReference type="AlphaFoldDB" id="A0ABD3UC64"/>
<dbReference type="SMART" id="SM00207">
    <property type="entry name" value="TNF"/>
    <property type="match status" value="1"/>
</dbReference>
<dbReference type="InterPro" id="IPR006052">
    <property type="entry name" value="TNF_dom"/>
</dbReference>
<organism evidence="8 9">
    <name type="scientific">Sinanodonta woodiana</name>
    <name type="common">Chinese pond mussel</name>
    <name type="synonym">Anodonta woodiana</name>
    <dbReference type="NCBI Taxonomy" id="1069815"/>
    <lineage>
        <taxon>Eukaryota</taxon>
        <taxon>Metazoa</taxon>
        <taxon>Spiralia</taxon>
        <taxon>Lophotrochozoa</taxon>
        <taxon>Mollusca</taxon>
        <taxon>Bivalvia</taxon>
        <taxon>Autobranchia</taxon>
        <taxon>Heteroconchia</taxon>
        <taxon>Palaeoheterodonta</taxon>
        <taxon>Unionida</taxon>
        <taxon>Unionoidea</taxon>
        <taxon>Unionidae</taxon>
        <taxon>Unioninae</taxon>
        <taxon>Sinanodonta</taxon>
    </lineage>
</organism>
<dbReference type="PROSITE" id="PS50049">
    <property type="entry name" value="THD_2"/>
    <property type="match status" value="1"/>
</dbReference>
<gene>
    <name evidence="8" type="ORF">ACJMK2_018029</name>
</gene>
<keyword evidence="9" id="KW-1185">Reference proteome</keyword>
<protein>
    <recommendedName>
        <fullName evidence="7">THD domain-containing protein</fullName>
    </recommendedName>
</protein>
<dbReference type="PANTHER" id="PTHR11471">
    <property type="entry name" value="TUMOR NECROSIS FACTOR FAMILY MEMBER"/>
    <property type="match status" value="1"/>
</dbReference>
<dbReference type="EMBL" id="JBJQND010000016">
    <property type="protein sequence ID" value="KAL3847099.1"/>
    <property type="molecule type" value="Genomic_DNA"/>
</dbReference>
<keyword evidence="4 6" id="KW-0472">Membrane</keyword>
<evidence type="ECO:0000256" key="2">
    <source>
        <dbReference type="ARBA" id="ARBA00008670"/>
    </source>
</evidence>
<dbReference type="GO" id="GO:0005615">
    <property type="term" value="C:extracellular space"/>
    <property type="evidence" value="ECO:0007669"/>
    <property type="project" value="UniProtKB-KW"/>
</dbReference>
<feature type="transmembrane region" description="Helical" evidence="6">
    <location>
        <begin position="26"/>
        <end position="48"/>
    </location>
</feature>
<dbReference type="PANTHER" id="PTHR11471:SF13">
    <property type="entry name" value="TNF FAMILY PROFILE DOMAIN-CONTAINING PROTEIN"/>
    <property type="match status" value="1"/>
</dbReference>
<sequence length="276" mass="31857">MSQQLEISDIENNAVTRRKNPNIPRCLNIAFISVLMLIILSLVTYLSISKVHNGKNNTDFTNHICFPCEFKPTNTNNAVVIMKEENLCCLPSSERHDLPSRKSSETSSSISQASRLQDDKQSHRLFDETNKKAVAAHLYLNTTSCSLPSKVLLWTRKRNHSFVTSGLNYSESTGIITVIQQGIYYIYSQLTFNTYYRTRNSTRYDQIYQQIWLMRNTSEQSLMFWKQSVNNSREYMPSFLGGNFELNKGDEIYVIASDPSLLYDFYKSNFFGLHLV</sequence>
<reference evidence="8 9" key="1">
    <citation type="submission" date="2024-11" db="EMBL/GenBank/DDBJ databases">
        <title>Chromosome-level genome assembly of the freshwater bivalve Anodonta woodiana.</title>
        <authorList>
            <person name="Chen X."/>
        </authorList>
    </citation>
    <scope>NUCLEOTIDE SEQUENCE [LARGE SCALE GENOMIC DNA]</scope>
    <source>
        <strain evidence="8">MN2024</strain>
        <tissue evidence="8">Gills</tissue>
    </source>
</reference>
<dbReference type="InterPro" id="IPR008983">
    <property type="entry name" value="Tumour_necrosis_fac-like_dom"/>
</dbReference>
<name>A0ABD3UC64_SINWO</name>
<evidence type="ECO:0000259" key="7">
    <source>
        <dbReference type="PROSITE" id="PS50049"/>
    </source>
</evidence>
<evidence type="ECO:0000256" key="1">
    <source>
        <dbReference type="ARBA" id="ARBA00004370"/>
    </source>
</evidence>
<comment type="subcellular location">
    <subcellularLocation>
        <location evidence="1">Membrane</location>
    </subcellularLocation>
</comment>
<evidence type="ECO:0000256" key="4">
    <source>
        <dbReference type="ARBA" id="ARBA00023136"/>
    </source>
</evidence>
<accession>A0ABD3UC64</accession>
<feature type="compositionally biased region" description="Basic and acidic residues" evidence="5">
    <location>
        <begin position="94"/>
        <end position="104"/>
    </location>
</feature>
<comment type="caution">
    <text evidence="8">The sequence shown here is derived from an EMBL/GenBank/DDBJ whole genome shotgun (WGS) entry which is preliminary data.</text>
</comment>
<keyword evidence="3" id="KW-0202">Cytokine</keyword>